<keyword evidence="1" id="KW-1133">Transmembrane helix</keyword>
<feature type="transmembrane region" description="Helical" evidence="1">
    <location>
        <begin position="12"/>
        <end position="33"/>
    </location>
</feature>
<name>A0A917BV93_9PROT</name>
<reference evidence="2" key="2">
    <citation type="submission" date="2020-09" db="EMBL/GenBank/DDBJ databases">
        <authorList>
            <person name="Sun Q."/>
            <person name="Zhou Y."/>
        </authorList>
    </citation>
    <scope>NUCLEOTIDE SEQUENCE</scope>
    <source>
        <strain evidence="2">CGMCC 1.15254</strain>
    </source>
</reference>
<dbReference type="PROSITE" id="PS51257">
    <property type="entry name" value="PROKAR_LIPOPROTEIN"/>
    <property type="match status" value="1"/>
</dbReference>
<feature type="transmembrane region" description="Helical" evidence="1">
    <location>
        <begin position="235"/>
        <end position="256"/>
    </location>
</feature>
<sequence>MRWATTGGNKDSVGSFAVGLACWVGVICAFGQVGEPFQFGVNALAYGVGIITFGSLFFTLFLRHPVLRMCAGGLLCFVWVWVMTGMTTQMDMFIKALLAGSVLLVLSLVFTFKMRAEFTNSHAPLSWLITPLVLNGTLAGFAFYLGDQMAGHFAISLVVVVVGAIIWGHDRTPGVLSENAVFPISLCTAALVWDMWLQGHLPLLSIFCFVLVLFSHHGAERVLNRAPVWLQKSEPLVRVVVSLLPIGLSIVFFDILRSL</sequence>
<dbReference type="AlphaFoldDB" id="A0A917BV93"/>
<evidence type="ECO:0000256" key="1">
    <source>
        <dbReference type="SAM" id="Phobius"/>
    </source>
</evidence>
<comment type="caution">
    <text evidence="2">The sequence shown here is derived from an EMBL/GenBank/DDBJ whole genome shotgun (WGS) entry which is preliminary data.</text>
</comment>
<proteinExistence type="predicted"/>
<feature type="transmembrane region" description="Helical" evidence="1">
    <location>
        <begin position="203"/>
        <end position="223"/>
    </location>
</feature>
<feature type="transmembrane region" description="Helical" evidence="1">
    <location>
        <begin position="150"/>
        <end position="168"/>
    </location>
</feature>
<keyword evidence="1" id="KW-0472">Membrane</keyword>
<accession>A0A917BV93</accession>
<reference evidence="2" key="1">
    <citation type="journal article" date="2014" name="Int. J. Syst. Evol. Microbiol.">
        <title>Complete genome sequence of Corynebacterium casei LMG S-19264T (=DSM 44701T), isolated from a smear-ripened cheese.</title>
        <authorList>
            <consortium name="US DOE Joint Genome Institute (JGI-PGF)"/>
            <person name="Walter F."/>
            <person name="Albersmeier A."/>
            <person name="Kalinowski J."/>
            <person name="Ruckert C."/>
        </authorList>
    </citation>
    <scope>NUCLEOTIDE SEQUENCE</scope>
    <source>
        <strain evidence="2">CGMCC 1.15254</strain>
    </source>
</reference>
<evidence type="ECO:0000313" key="2">
    <source>
        <dbReference type="EMBL" id="GGF60027.1"/>
    </source>
</evidence>
<protein>
    <submittedName>
        <fullName evidence="2">Uncharacterized protein</fullName>
    </submittedName>
</protein>
<feature type="transmembrane region" description="Helical" evidence="1">
    <location>
        <begin position="124"/>
        <end position="144"/>
    </location>
</feature>
<keyword evidence="1" id="KW-0812">Transmembrane</keyword>
<dbReference type="Proteomes" id="UP000632498">
    <property type="component" value="Unassembled WGS sequence"/>
</dbReference>
<organism evidence="2 3">
    <name type="scientific">Terasakiella brassicae</name>
    <dbReference type="NCBI Taxonomy" id="1634917"/>
    <lineage>
        <taxon>Bacteria</taxon>
        <taxon>Pseudomonadati</taxon>
        <taxon>Pseudomonadota</taxon>
        <taxon>Alphaproteobacteria</taxon>
        <taxon>Rhodospirillales</taxon>
        <taxon>Terasakiellaceae</taxon>
        <taxon>Terasakiella</taxon>
    </lineage>
</organism>
<feature type="transmembrane region" description="Helical" evidence="1">
    <location>
        <begin position="180"/>
        <end position="197"/>
    </location>
</feature>
<keyword evidence="3" id="KW-1185">Reference proteome</keyword>
<feature type="transmembrane region" description="Helical" evidence="1">
    <location>
        <begin position="92"/>
        <end position="112"/>
    </location>
</feature>
<gene>
    <name evidence="2" type="ORF">GCM10011332_12150</name>
</gene>
<feature type="transmembrane region" description="Helical" evidence="1">
    <location>
        <begin position="39"/>
        <end position="62"/>
    </location>
</feature>
<dbReference type="EMBL" id="BMHV01000007">
    <property type="protein sequence ID" value="GGF60027.1"/>
    <property type="molecule type" value="Genomic_DNA"/>
</dbReference>
<evidence type="ECO:0000313" key="3">
    <source>
        <dbReference type="Proteomes" id="UP000632498"/>
    </source>
</evidence>
<feature type="transmembrane region" description="Helical" evidence="1">
    <location>
        <begin position="69"/>
        <end position="86"/>
    </location>
</feature>